<protein>
    <submittedName>
        <fullName evidence="1">Uncharacterized protein</fullName>
    </submittedName>
</protein>
<sequence length="285" mass="33217">MTTAIPRPLPREDTQLSKACTDRFRTQIWYRQEPQRAEARRVCDAMLHHLRDGPTRRAAVDAYICKMRLLRAQGEAEYVRLVRIELQRRRENAQVGLDKNRRGRGLAPWIAVGVHRADEEAQARRTMLAEATSKRQEVPGRAGASRWADSPHRRIAAASLSGAPRFNDVERQRDIEPRVWGGKPARDERLQAAARREAEAAARWRVEDAWAWAVDPARLEKRRRKREEEKRRLEDERRRLEKSNLEEERRKMDDEKRRFAAARGPPAPVHWNHARRAGGIHALVQ</sequence>
<reference evidence="1" key="1">
    <citation type="submission" date="2021-03" db="EMBL/GenBank/DDBJ databases">
        <authorList>
            <consortium name="DOE Joint Genome Institute"/>
            <person name="Ahrendt S."/>
            <person name="Looney B.P."/>
            <person name="Miyauchi S."/>
            <person name="Morin E."/>
            <person name="Drula E."/>
            <person name="Courty P.E."/>
            <person name="Chicoki N."/>
            <person name="Fauchery L."/>
            <person name="Kohler A."/>
            <person name="Kuo A."/>
            <person name="Labutti K."/>
            <person name="Pangilinan J."/>
            <person name="Lipzen A."/>
            <person name="Riley R."/>
            <person name="Andreopoulos W."/>
            <person name="He G."/>
            <person name="Johnson J."/>
            <person name="Barry K.W."/>
            <person name="Grigoriev I.V."/>
            <person name="Nagy L."/>
            <person name="Hibbett D."/>
            <person name="Henrissat B."/>
            <person name="Matheny P.B."/>
            <person name="Labbe J."/>
            <person name="Martin F."/>
        </authorList>
    </citation>
    <scope>NUCLEOTIDE SEQUENCE</scope>
    <source>
        <strain evidence="1">HHB10654</strain>
    </source>
</reference>
<dbReference type="Proteomes" id="UP000814140">
    <property type="component" value="Unassembled WGS sequence"/>
</dbReference>
<organism evidence="1 2">
    <name type="scientific">Artomyces pyxidatus</name>
    <dbReference type="NCBI Taxonomy" id="48021"/>
    <lineage>
        <taxon>Eukaryota</taxon>
        <taxon>Fungi</taxon>
        <taxon>Dikarya</taxon>
        <taxon>Basidiomycota</taxon>
        <taxon>Agaricomycotina</taxon>
        <taxon>Agaricomycetes</taxon>
        <taxon>Russulales</taxon>
        <taxon>Auriscalpiaceae</taxon>
        <taxon>Artomyces</taxon>
    </lineage>
</organism>
<name>A0ACB8T1N4_9AGAM</name>
<comment type="caution">
    <text evidence="1">The sequence shown here is derived from an EMBL/GenBank/DDBJ whole genome shotgun (WGS) entry which is preliminary data.</text>
</comment>
<reference evidence="1" key="2">
    <citation type="journal article" date="2022" name="New Phytol.">
        <title>Evolutionary transition to the ectomycorrhizal habit in the genomes of a hyperdiverse lineage of mushroom-forming fungi.</title>
        <authorList>
            <person name="Looney B."/>
            <person name="Miyauchi S."/>
            <person name="Morin E."/>
            <person name="Drula E."/>
            <person name="Courty P.E."/>
            <person name="Kohler A."/>
            <person name="Kuo A."/>
            <person name="LaButti K."/>
            <person name="Pangilinan J."/>
            <person name="Lipzen A."/>
            <person name="Riley R."/>
            <person name="Andreopoulos W."/>
            <person name="He G."/>
            <person name="Johnson J."/>
            <person name="Nolan M."/>
            <person name="Tritt A."/>
            <person name="Barry K.W."/>
            <person name="Grigoriev I.V."/>
            <person name="Nagy L.G."/>
            <person name="Hibbett D."/>
            <person name="Henrissat B."/>
            <person name="Matheny P.B."/>
            <person name="Labbe J."/>
            <person name="Martin F.M."/>
        </authorList>
    </citation>
    <scope>NUCLEOTIDE SEQUENCE</scope>
    <source>
        <strain evidence="1">HHB10654</strain>
    </source>
</reference>
<evidence type="ECO:0000313" key="1">
    <source>
        <dbReference type="EMBL" id="KAI0062644.1"/>
    </source>
</evidence>
<evidence type="ECO:0000313" key="2">
    <source>
        <dbReference type="Proteomes" id="UP000814140"/>
    </source>
</evidence>
<keyword evidence="2" id="KW-1185">Reference proteome</keyword>
<dbReference type="EMBL" id="MU277206">
    <property type="protein sequence ID" value="KAI0062644.1"/>
    <property type="molecule type" value="Genomic_DNA"/>
</dbReference>
<accession>A0ACB8T1N4</accession>
<gene>
    <name evidence="1" type="ORF">BV25DRAFT_1915798</name>
</gene>
<proteinExistence type="predicted"/>